<name>A0A8D5FFM7_9BACT</name>
<dbReference type="InterPro" id="IPR013424">
    <property type="entry name" value="Ice-binding_C"/>
</dbReference>
<feature type="domain" description="Ice-binding protein C-terminal" evidence="2">
    <location>
        <begin position="216"/>
        <end position="240"/>
    </location>
</feature>
<evidence type="ECO:0000313" key="3">
    <source>
        <dbReference type="EMBL" id="BCL59650.1"/>
    </source>
</evidence>
<evidence type="ECO:0000313" key="4">
    <source>
        <dbReference type="Proteomes" id="UP000826725"/>
    </source>
</evidence>
<dbReference type="AlphaFoldDB" id="A0A8D5FFM7"/>
<dbReference type="KEGG" id="dbk:DGMP_03430"/>
<keyword evidence="1" id="KW-0732">Signal</keyword>
<dbReference type="EMBL" id="AP024086">
    <property type="protein sequence ID" value="BCL59650.1"/>
    <property type="molecule type" value="Genomic_DNA"/>
</dbReference>
<dbReference type="Proteomes" id="UP000826725">
    <property type="component" value="Chromosome"/>
</dbReference>
<proteinExistence type="predicted"/>
<gene>
    <name evidence="3" type="ORF">DGMP_03430</name>
</gene>
<sequence length="242" mass="26051">MKMKKELFVSLLAGFSLFVVTAADSATLHQNPSQTGVIYDTDTVSTWQTNGNSMTGMLVTVNFLSGDTETVVWNAGGSGTGAVGTGWSLGLTDFTANTFYQTQWLFDVDGRNEVTGFSIDAIAGNTVFDAVYDLSNNGTPGSELGHAVDLDTFGRSWEVDTAYDGDVYVTYSGEVHLNSTWYEDLYQTLTIDFGQGVFGANDVLAFYADTDNLRDPVPEPGTIILFGAGLMLLAGGRMTRKK</sequence>
<reference evidence="3" key="1">
    <citation type="submission" date="2020-09" db="EMBL/GenBank/DDBJ databases">
        <title>Desulfogranum mesoprofundum gen. nov., sp. nov., a novel mesophilic, sulfate-reducing chemolithoautotroph isolated from a deep-sea hydrothermal vent chimney in the Suiyo Seamount.</title>
        <authorList>
            <person name="Hashimoto Y."/>
            <person name="Nakagawa S."/>
        </authorList>
    </citation>
    <scope>NUCLEOTIDE SEQUENCE</scope>
    <source>
        <strain evidence="3">KT2</strain>
    </source>
</reference>
<evidence type="ECO:0000259" key="2">
    <source>
        <dbReference type="Pfam" id="PF07589"/>
    </source>
</evidence>
<organism evidence="3 4">
    <name type="scientific">Desulfomarina profundi</name>
    <dbReference type="NCBI Taxonomy" id="2772557"/>
    <lineage>
        <taxon>Bacteria</taxon>
        <taxon>Pseudomonadati</taxon>
        <taxon>Thermodesulfobacteriota</taxon>
        <taxon>Desulfobulbia</taxon>
        <taxon>Desulfobulbales</taxon>
        <taxon>Desulfobulbaceae</taxon>
        <taxon>Desulfomarina</taxon>
    </lineage>
</organism>
<feature type="chain" id="PRO_5034563924" description="Ice-binding protein C-terminal domain-containing protein" evidence="1">
    <location>
        <begin position="23"/>
        <end position="242"/>
    </location>
</feature>
<feature type="signal peptide" evidence="1">
    <location>
        <begin position="1"/>
        <end position="22"/>
    </location>
</feature>
<dbReference type="NCBIfam" id="TIGR02595">
    <property type="entry name" value="PEP_CTERM"/>
    <property type="match status" value="1"/>
</dbReference>
<protein>
    <recommendedName>
        <fullName evidence="2">Ice-binding protein C-terminal domain-containing protein</fullName>
    </recommendedName>
</protein>
<dbReference type="Pfam" id="PF07589">
    <property type="entry name" value="PEP-CTERM"/>
    <property type="match status" value="1"/>
</dbReference>
<evidence type="ECO:0000256" key="1">
    <source>
        <dbReference type="SAM" id="SignalP"/>
    </source>
</evidence>
<keyword evidence="4" id="KW-1185">Reference proteome</keyword>
<accession>A0A8D5FFM7</accession>